<dbReference type="VEuPathDB" id="FungiDB:I303_00804"/>
<name>A0A1A6AG01_9TREE</name>
<sequence length="181" mass="21062">MGLTPELLRLFLDLFSAHNPVELNTTFSETKILFTACEKFDCHDKVMGPIRDILYSQGEQQLWELLTWAAERDDRKMGAWALGRMSAVIFLQGRNQFGFFVGLKRSLETLPYSWRSEILYIALEIDHPAQAVVDRKDLYTWRSRSKNVYTGTRIRQKEERVCPFREDWSQVASAFEAGPPH</sequence>
<keyword evidence="3" id="KW-1185">Reference proteome</keyword>
<dbReference type="EMBL" id="CP144530">
    <property type="protein sequence ID" value="WWC58264.1"/>
    <property type="molecule type" value="Genomic_DNA"/>
</dbReference>
<reference evidence="2" key="3">
    <citation type="submission" date="2024-02" db="EMBL/GenBank/DDBJ databases">
        <title>Comparative genomics of Cryptococcus and Kwoniella reveals pathogenesis evolution and contrasting modes of karyotype evolution via chromosome fusion or intercentromeric recombination.</title>
        <authorList>
            <person name="Coelho M.A."/>
            <person name="David-Palma M."/>
            <person name="Shea T."/>
            <person name="Bowers K."/>
            <person name="McGinley-Smith S."/>
            <person name="Mohammad A.W."/>
            <person name="Gnirke A."/>
            <person name="Yurkov A.M."/>
            <person name="Nowrousian M."/>
            <person name="Sun S."/>
            <person name="Cuomo C.A."/>
            <person name="Heitman J."/>
        </authorList>
    </citation>
    <scope>NUCLEOTIDE SEQUENCE</scope>
    <source>
        <strain evidence="2">CBS 10117</strain>
    </source>
</reference>
<reference evidence="2" key="2">
    <citation type="submission" date="2013-07" db="EMBL/GenBank/DDBJ databases">
        <authorList>
            <consortium name="The Broad Institute Genome Sequencing Platform"/>
            <person name="Cuomo C."/>
            <person name="Litvintseva A."/>
            <person name="Chen Y."/>
            <person name="Heitman J."/>
            <person name="Sun S."/>
            <person name="Springer D."/>
            <person name="Dromer F."/>
            <person name="Young S.K."/>
            <person name="Zeng Q."/>
            <person name="Gargeya S."/>
            <person name="Fitzgerald M."/>
            <person name="Abouelleil A."/>
            <person name="Alvarado L."/>
            <person name="Berlin A.M."/>
            <person name="Chapman S.B."/>
            <person name="Dewar J."/>
            <person name="Goldberg J."/>
            <person name="Griggs A."/>
            <person name="Gujja S."/>
            <person name="Hansen M."/>
            <person name="Howarth C."/>
            <person name="Imamovic A."/>
            <person name="Larimer J."/>
            <person name="McCowan C."/>
            <person name="Murphy C."/>
            <person name="Pearson M."/>
            <person name="Priest M."/>
            <person name="Roberts A."/>
            <person name="Saif S."/>
            <person name="Shea T."/>
            <person name="Sykes S."/>
            <person name="Wortman J."/>
            <person name="Nusbaum C."/>
            <person name="Birren B."/>
        </authorList>
    </citation>
    <scope>NUCLEOTIDE SEQUENCE</scope>
    <source>
        <strain evidence="2">CBS 10117</strain>
    </source>
</reference>
<dbReference type="EMBL" id="KI894027">
    <property type="protein sequence ID" value="OBR88984.1"/>
    <property type="molecule type" value="Genomic_DNA"/>
</dbReference>
<reference evidence="1" key="1">
    <citation type="submission" date="2013-07" db="EMBL/GenBank/DDBJ databases">
        <title>The Genome Sequence of Cryptococcus dejecticola CBS10117.</title>
        <authorList>
            <consortium name="The Broad Institute Genome Sequencing Platform"/>
            <person name="Cuomo C."/>
            <person name="Litvintseva A."/>
            <person name="Chen Y."/>
            <person name="Heitman J."/>
            <person name="Sun S."/>
            <person name="Springer D."/>
            <person name="Dromer F."/>
            <person name="Young S.K."/>
            <person name="Zeng Q."/>
            <person name="Gargeya S."/>
            <person name="Fitzgerald M."/>
            <person name="Abouelleil A."/>
            <person name="Alvarado L."/>
            <person name="Berlin A.M."/>
            <person name="Chapman S.B."/>
            <person name="Dewar J."/>
            <person name="Goldberg J."/>
            <person name="Griggs A."/>
            <person name="Gujja S."/>
            <person name="Hansen M."/>
            <person name="Howarth C."/>
            <person name="Imamovic A."/>
            <person name="Larimer J."/>
            <person name="McCowan C."/>
            <person name="Murphy C."/>
            <person name="Pearson M."/>
            <person name="Priest M."/>
            <person name="Roberts A."/>
            <person name="Saif S."/>
            <person name="Shea T."/>
            <person name="Sykes S."/>
            <person name="Wortman J."/>
            <person name="Nusbaum C."/>
            <person name="Birren B."/>
        </authorList>
    </citation>
    <scope>NUCLEOTIDE SEQUENCE [LARGE SCALE GENOMIC DNA]</scope>
    <source>
        <strain evidence="1">CBS 10117</strain>
    </source>
</reference>
<protein>
    <submittedName>
        <fullName evidence="1">Uncharacterized protein</fullName>
    </submittedName>
</protein>
<accession>A0A1A6AG01</accession>
<gene>
    <name evidence="1" type="ORF">I303_00804</name>
    <name evidence="2" type="ORF">I303_100802</name>
</gene>
<evidence type="ECO:0000313" key="2">
    <source>
        <dbReference type="EMBL" id="WWC58264.1"/>
    </source>
</evidence>
<proteinExistence type="predicted"/>
<evidence type="ECO:0000313" key="1">
    <source>
        <dbReference type="EMBL" id="OBR88984.1"/>
    </source>
</evidence>
<dbReference type="GeneID" id="28964503"/>
<organism evidence="1">
    <name type="scientific">Kwoniella dejecticola CBS 10117</name>
    <dbReference type="NCBI Taxonomy" id="1296121"/>
    <lineage>
        <taxon>Eukaryota</taxon>
        <taxon>Fungi</taxon>
        <taxon>Dikarya</taxon>
        <taxon>Basidiomycota</taxon>
        <taxon>Agaricomycotina</taxon>
        <taxon>Tremellomycetes</taxon>
        <taxon>Tremellales</taxon>
        <taxon>Cryptococcaceae</taxon>
        <taxon>Kwoniella</taxon>
    </lineage>
</organism>
<dbReference type="RefSeq" id="XP_018266826.1">
    <property type="nucleotide sequence ID" value="XM_018404172.1"/>
</dbReference>
<dbReference type="KEGG" id="kdj:28964503"/>
<dbReference type="Proteomes" id="UP000078595">
    <property type="component" value="Chromosome 1"/>
</dbReference>
<dbReference type="AlphaFoldDB" id="A0A1A6AG01"/>
<evidence type="ECO:0000313" key="3">
    <source>
        <dbReference type="Proteomes" id="UP000078595"/>
    </source>
</evidence>
<dbReference type="OrthoDB" id="2563850at2759"/>